<dbReference type="Proteomes" id="UP000469430">
    <property type="component" value="Unassembled WGS sequence"/>
</dbReference>
<name>A0A6I4TZL7_9SPHN</name>
<dbReference type="RefSeq" id="WP_161391495.1">
    <property type="nucleotide sequence ID" value="NZ_JBHSCP010000001.1"/>
</dbReference>
<keyword evidence="2" id="KW-1185">Reference proteome</keyword>
<comment type="caution">
    <text evidence="1">The sequence shown here is derived from an EMBL/GenBank/DDBJ whole genome shotgun (WGS) entry which is preliminary data.</text>
</comment>
<sequence length="111" mass="11862">MALISPAVAVAQNRGPIDTLPRGQYVCELPGNAGGRVGVVQPDDSFAIENASRYSSKKGAGTYLRRGDRLTFTSGARSGETYAIISDGFLRRMEGNQPGRLRCVREGSEQG</sequence>
<protein>
    <submittedName>
        <fullName evidence="1">Elongation factor P</fullName>
    </submittedName>
</protein>
<reference evidence="1 2" key="1">
    <citation type="submission" date="2019-12" db="EMBL/GenBank/DDBJ databases">
        <title>Genomic-based taxomic classification of the family Erythrobacteraceae.</title>
        <authorList>
            <person name="Xu L."/>
        </authorList>
    </citation>
    <scope>NUCLEOTIDE SEQUENCE [LARGE SCALE GENOMIC DNA]</scope>
    <source>
        <strain evidence="1 2">S36</strain>
    </source>
</reference>
<evidence type="ECO:0000313" key="1">
    <source>
        <dbReference type="EMBL" id="MXO99803.1"/>
    </source>
</evidence>
<proteinExistence type="predicted"/>
<keyword evidence="1" id="KW-0251">Elongation factor</keyword>
<keyword evidence="1" id="KW-0648">Protein biosynthesis</keyword>
<accession>A0A6I4TZL7</accession>
<dbReference type="OrthoDB" id="7509105at2"/>
<dbReference type="GO" id="GO:0003746">
    <property type="term" value="F:translation elongation factor activity"/>
    <property type="evidence" value="ECO:0007669"/>
    <property type="project" value="UniProtKB-KW"/>
</dbReference>
<dbReference type="EMBL" id="WTYJ01000002">
    <property type="protein sequence ID" value="MXO99803.1"/>
    <property type="molecule type" value="Genomic_DNA"/>
</dbReference>
<evidence type="ECO:0000313" key="2">
    <source>
        <dbReference type="Proteomes" id="UP000469430"/>
    </source>
</evidence>
<organism evidence="1 2">
    <name type="scientific">Croceibacterium xixiisoli</name>
    <dbReference type="NCBI Taxonomy" id="1476466"/>
    <lineage>
        <taxon>Bacteria</taxon>
        <taxon>Pseudomonadati</taxon>
        <taxon>Pseudomonadota</taxon>
        <taxon>Alphaproteobacteria</taxon>
        <taxon>Sphingomonadales</taxon>
        <taxon>Erythrobacteraceae</taxon>
        <taxon>Croceibacterium</taxon>
    </lineage>
</organism>
<gene>
    <name evidence="1" type="ORF">GRI97_12480</name>
</gene>
<dbReference type="AlphaFoldDB" id="A0A6I4TZL7"/>